<dbReference type="EMBL" id="JAFJYH010000120">
    <property type="protein sequence ID" value="KAG4418799.1"/>
    <property type="molecule type" value="Genomic_DNA"/>
</dbReference>
<dbReference type="Proteomes" id="UP000664132">
    <property type="component" value="Unassembled WGS sequence"/>
</dbReference>
<dbReference type="AlphaFoldDB" id="A0A8H7WAR8"/>
<evidence type="ECO:0000256" key="1">
    <source>
        <dbReference type="SAM" id="MobiDB-lite"/>
    </source>
</evidence>
<feature type="region of interest" description="Disordered" evidence="1">
    <location>
        <begin position="214"/>
        <end position="347"/>
    </location>
</feature>
<feature type="compositionally biased region" description="Low complexity" evidence="1">
    <location>
        <begin position="873"/>
        <end position="884"/>
    </location>
</feature>
<feature type="compositionally biased region" description="Basic and acidic residues" evidence="1">
    <location>
        <begin position="216"/>
        <end position="235"/>
    </location>
</feature>
<dbReference type="InterPro" id="IPR051425">
    <property type="entry name" value="Formin_Homology"/>
</dbReference>
<organism evidence="2 3">
    <name type="scientific">Cadophora malorum</name>
    <dbReference type="NCBI Taxonomy" id="108018"/>
    <lineage>
        <taxon>Eukaryota</taxon>
        <taxon>Fungi</taxon>
        <taxon>Dikarya</taxon>
        <taxon>Ascomycota</taxon>
        <taxon>Pezizomycotina</taxon>
        <taxon>Leotiomycetes</taxon>
        <taxon>Helotiales</taxon>
        <taxon>Ploettnerulaceae</taxon>
        <taxon>Cadophora</taxon>
    </lineage>
</organism>
<comment type="caution">
    <text evidence="2">The sequence shown here is derived from an EMBL/GenBank/DDBJ whole genome shotgun (WGS) entry which is preliminary data.</text>
</comment>
<keyword evidence="3" id="KW-1185">Reference proteome</keyword>
<feature type="compositionally biased region" description="Low complexity" evidence="1">
    <location>
        <begin position="236"/>
        <end position="250"/>
    </location>
</feature>
<feature type="compositionally biased region" description="Basic and acidic residues" evidence="1">
    <location>
        <begin position="379"/>
        <end position="389"/>
    </location>
</feature>
<feature type="compositionally biased region" description="Basic residues" evidence="1">
    <location>
        <begin position="809"/>
        <end position="820"/>
    </location>
</feature>
<dbReference type="OrthoDB" id="3565233at2759"/>
<feature type="compositionally biased region" description="Pro residues" evidence="1">
    <location>
        <begin position="606"/>
        <end position="630"/>
    </location>
</feature>
<proteinExistence type="predicted"/>
<gene>
    <name evidence="2" type="ORF">IFR04_008081</name>
</gene>
<dbReference type="PANTHER" id="PTHR45725">
    <property type="entry name" value="FORMIN HOMOLOGY 2 FAMILY MEMBER"/>
    <property type="match status" value="1"/>
</dbReference>
<evidence type="ECO:0000313" key="3">
    <source>
        <dbReference type="Proteomes" id="UP000664132"/>
    </source>
</evidence>
<sequence>MDGPPKDNALATTTKVAGYGGDIANVLVNYAISAKRIPQGFEGCTNILNATVTTLQQLASHLTHEAAASSNRARLSRQGLQYIQLLATECAATLVKVAPIMADACLDPKELKAKRKLDRKSLVKRDVPRLDMNALELDKVAFTESVEDSDWLLAADPLENVMARLHEIQLYLLLVHQVVSLGDLSSVGSSNRFDIKSLVDYHARVKRTADLIGIRSPDKKTDRRASRDSSSDSDTRSSLSDSDSDTLTDSSDYKPKGFRKSSPKSPPFRASSGSRGPPAPPPLKHPAARSCPPPPPPGFVPIGSPNSSVPRPPSALAKSNASSDTAKPPSYSEAHKAGPRGGIPSSGASTVQAIVAGSPAATPVPSQHVHPSQASAYPPEKKESPEAKDGTTPTKLEPRLFKTKSNSLGFKIKSIFRSKQSLAEELKKSLGASDSHLRAFVLRGHETRLIPHSAFHTLEATHIRTILAQLNDNTWYKTFTTLNQVEHQTVERLVHPFVMGKMHERDIVVLKPIQENKPGAWMALLRDLLKLHPAPHGSNDRMILAIMREKLLDGKPLPPISFGPRGGPPPPPPPPGFGMPPPDPSIRPPPTPSVQHRISRISDLSIPPPPLPMPSSMPCPPMGRGPPGPPGLGARSTNDKRPVTDHAAMMALTTYTEYTLRPADPIIPSSPRTWARVAINPESTEHSLLLQRIHVFHQKGGNIIEKKFRLSDNQNKQLTRLMDELQAFERDSARFEWSWAEISLYNDAGEIMLVSQASSATATTIHLIAKRMPKPSCKPMDLYNSLIQPRPALSGPQPPSPIVVMRPASPRRKKSKKCQRKYNSDSSESDSDSSLSNSCSERGVRMALRRDMARKMSRKSRKAKAKARKNVDSDSNSYSSSSCSESEEDVIQVKLDLKRGDDVVKMLLDLWTLQRHGPGKEMLTV</sequence>
<feature type="region of interest" description="Disordered" evidence="1">
    <location>
        <begin position="360"/>
        <end position="398"/>
    </location>
</feature>
<feature type="compositionally biased region" description="Basic residues" evidence="1">
    <location>
        <begin position="855"/>
        <end position="868"/>
    </location>
</feature>
<feature type="region of interest" description="Disordered" evidence="1">
    <location>
        <begin position="788"/>
        <end position="885"/>
    </location>
</feature>
<reference evidence="2" key="1">
    <citation type="submission" date="2021-02" db="EMBL/GenBank/DDBJ databases">
        <title>Genome sequence Cadophora malorum strain M34.</title>
        <authorList>
            <person name="Stefanovic E."/>
            <person name="Vu D."/>
            <person name="Scully C."/>
            <person name="Dijksterhuis J."/>
            <person name="Roader J."/>
            <person name="Houbraken J."/>
        </authorList>
    </citation>
    <scope>NUCLEOTIDE SEQUENCE</scope>
    <source>
        <strain evidence="2">M34</strain>
    </source>
</reference>
<feature type="compositionally biased region" description="Pro residues" evidence="1">
    <location>
        <begin position="556"/>
        <end position="592"/>
    </location>
</feature>
<feature type="region of interest" description="Disordered" evidence="1">
    <location>
        <begin position="555"/>
        <end position="639"/>
    </location>
</feature>
<dbReference type="PANTHER" id="PTHR45725:SF1">
    <property type="entry name" value="DISHEVELLED ASSOCIATED ACTIVATOR OF MORPHOGENESIS, ISOFORM D"/>
    <property type="match status" value="1"/>
</dbReference>
<name>A0A8H7WAR8_9HELO</name>
<protein>
    <submittedName>
        <fullName evidence="2">Uncharacterized protein</fullName>
    </submittedName>
</protein>
<evidence type="ECO:0000313" key="2">
    <source>
        <dbReference type="EMBL" id="KAG4418799.1"/>
    </source>
</evidence>
<feature type="compositionally biased region" description="Basic and acidic residues" evidence="1">
    <location>
        <begin position="842"/>
        <end position="854"/>
    </location>
</feature>
<accession>A0A8H7WAR8</accession>